<sequence length="213" mass="22381">MAGTQRGRPRSARAHGAILETARDLLGSVGYEQMTMEAIAAGAGVGKQTVYRWWPSKAAVVAEAVLSGYLDTSGGVPPDTGDVDADLRAWLDLQFRRVDDAASVAMVRGLAAAAADSAADAERLYGELTGPSREHLIRRMAAGVEKNQIRADADLEAAADAVIGTLLYRTLAGRPPTGYRSAEGLLDLLFAGLAHPARRQASREVADGPGERG</sequence>
<dbReference type="Gene3D" id="1.10.357.10">
    <property type="entry name" value="Tetracycline Repressor, domain 2"/>
    <property type="match status" value="1"/>
</dbReference>
<dbReference type="Proteomes" id="UP001551695">
    <property type="component" value="Unassembled WGS sequence"/>
</dbReference>
<dbReference type="SUPFAM" id="SSF46689">
    <property type="entry name" value="Homeodomain-like"/>
    <property type="match status" value="1"/>
</dbReference>
<accession>A0ABV3G3D6</accession>
<dbReference type="InterPro" id="IPR011075">
    <property type="entry name" value="TetR_C"/>
</dbReference>
<dbReference type="PROSITE" id="PS50977">
    <property type="entry name" value="HTH_TETR_2"/>
    <property type="match status" value="1"/>
</dbReference>
<dbReference type="EMBL" id="JBFAKC010000019">
    <property type="protein sequence ID" value="MEV0712170.1"/>
    <property type="molecule type" value="Genomic_DNA"/>
</dbReference>
<reference evidence="6 7" key="1">
    <citation type="submission" date="2024-06" db="EMBL/GenBank/DDBJ databases">
        <title>The Natural Products Discovery Center: Release of the First 8490 Sequenced Strains for Exploring Actinobacteria Biosynthetic Diversity.</title>
        <authorList>
            <person name="Kalkreuter E."/>
            <person name="Kautsar S.A."/>
            <person name="Yang D."/>
            <person name="Bader C.D."/>
            <person name="Teijaro C.N."/>
            <person name="Fluegel L."/>
            <person name="Davis C.M."/>
            <person name="Simpson J.R."/>
            <person name="Lauterbach L."/>
            <person name="Steele A.D."/>
            <person name="Gui C."/>
            <person name="Meng S."/>
            <person name="Li G."/>
            <person name="Viehrig K."/>
            <person name="Ye F."/>
            <person name="Su P."/>
            <person name="Kiefer A.F."/>
            <person name="Nichols A."/>
            <person name="Cepeda A.J."/>
            <person name="Yan W."/>
            <person name="Fan B."/>
            <person name="Jiang Y."/>
            <person name="Adhikari A."/>
            <person name="Zheng C.-J."/>
            <person name="Schuster L."/>
            <person name="Cowan T.M."/>
            <person name="Smanski M.J."/>
            <person name="Chevrette M.G."/>
            <person name="De Carvalho L.P.S."/>
            <person name="Shen B."/>
        </authorList>
    </citation>
    <scope>NUCLEOTIDE SEQUENCE [LARGE SCALE GENOMIC DNA]</scope>
    <source>
        <strain evidence="6 7">NPDC050403</strain>
    </source>
</reference>
<dbReference type="PANTHER" id="PTHR30055:SF148">
    <property type="entry name" value="TETR-FAMILY TRANSCRIPTIONAL REGULATOR"/>
    <property type="match status" value="1"/>
</dbReference>
<evidence type="ECO:0000256" key="3">
    <source>
        <dbReference type="ARBA" id="ARBA00023163"/>
    </source>
</evidence>
<dbReference type="RefSeq" id="WP_357789035.1">
    <property type="nucleotide sequence ID" value="NZ_JBFAKC010000019.1"/>
</dbReference>
<comment type="caution">
    <text evidence="6">The sequence shown here is derived from an EMBL/GenBank/DDBJ whole genome shotgun (WGS) entry which is preliminary data.</text>
</comment>
<feature type="DNA-binding region" description="H-T-H motif" evidence="4">
    <location>
        <begin position="35"/>
        <end position="54"/>
    </location>
</feature>
<keyword evidence="3" id="KW-0804">Transcription</keyword>
<proteinExistence type="predicted"/>
<dbReference type="InterPro" id="IPR009057">
    <property type="entry name" value="Homeodomain-like_sf"/>
</dbReference>
<keyword evidence="1" id="KW-0805">Transcription regulation</keyword>
<evidence type="ECO:0000313" key="7">
    <source>
        <dbReference type="Proteomes" id="UP001551695"/>
    </source>
</evidence>
<evidence type="ECO:0000313" key="6">
    <source>
        <dbReference type="EMBL" id="MEV0712170.1"/>
    </source>
</evidence>
<dbReference type="Pfam" id="PF00440">
    <property type="entry name" value="TetR_N"/>
    <property type="match status" value="1"/>
</dbReference>
<keyword evidence="7" id="KW-1185">Reference proteome</keyword>
<dbReference type="InterPro" id="IPR036271">
    <property type="entry name" value="Tet_transcr_reg_TetR-rel_C_sf"/>
</dbReference>
<dbReference type="InterPro" id="IPR050109">
    <property type="entry name" value="HTH-type_TetR-like_transc_reg"/>
</dbReference>
<dbReference type="InterPro" id="IPR001647">
    <property type="entry name" value="HTH_TetR"/>
</dbReference>
<gene>
    <name evidence="6" type="ORF">AB0I48_31880</name>
</gene>
<protein>
    <submittedName>
        <fullName evidence="6">TetR/AcrR family transcriptional regulator</fullName>
    </submittedName>
</protein>
<name>A0ABV3G3D6_9NOCA</name>
<organism evidence="6 7">
    <name type="scientific">Nocardia aurea</name>
    <dbReference type="NCBI Taxonomy" id="2144174"/>
    <lineage>
        <taxon>Bacteria</taxon>
        <taxon>Bacillati</taxon>
        <taxon>Actinomycetota</taxon>
        <taxon>Actinomycetes</taxon>
        <taxon>Mycobacteriales</taxon>
        <taxon>Nocardiaceae</taxon>
        <taxon>Nocardia</taxon>
    </lineage>
</organism>
<evidence type="ECO:0000256" key="4">
    <source>
        <dbReference type="PROSITE-ProRule" id="PRU00335"/>
    </source>
</evidence>
<feature type="domain" description="HTH tetR-type" evidence="5">
    <location>
        <begin position="12"/>
        <end position="72"/>
    </location>
</feature>
<evidence type="ECO:0000256" key="1">
    <source>
        <dbReference type="ARBA" id="ARBA00023015"/>
    </source>
</evidence>
<dbReference type="Gene3D" id="1.10.10.60">
    <property type="entry name" value="Homeodomain-like"/>
    <property type="match status" value="1"/>
</dbReference>
<keyword evidence="2 4" id="KW-0238">DNA-binding</keyword>
<dbReference type="SUPFAM" id="SSF48498">
    <property type="entry name" value="Tetracyclin repressor-like, C-terminal domain"/>
    <property type="match status" value="1"/>
</dbReference>
<dbReference type="PRINTS" id="PR00455">
    <property type="entry name" value="HTHTETR"/>
</dbReference>
<dbReference type="Pfam" id="PF16859">
    <property type="entry name" value="TetR_C_11"/>
    <property type="match status" value="1"/>
</dbReference>
<evidence type="ECO:0000259" key="5">
    <source>
        <dbReference type="PROSITE" id="PS50977"/>
    </source>
</evidence>
<evidence type="ECO:0000256" key="2">
    <source>
        <dbReference type="ARBA" id="ARBA00023125"/>
    </source>
</evidence>
<dbReference type="PANTHER" id="PTHR30055">
    <property type="entry name" value="HTH-TYPE TRANSCRIPTIONAL REGULATOR RUTR"/>
    <property type="match status" value="1"/>
</dbReference>